<feature type="signal peptide" evidence="1">
    <location>
        <begin position="1"/>
        <end position="19"/>
    </location>
</feature>
<proteinExistence type="predicted"/>
<sequence length="341" mass="38917">MGLGLFLLLFSSIGRFVMSRRQLRYQERHVDEEEDEIEVGSNKEMSAIPPVSKHTLPANDELRLFQQSFKYLFDSPSLETFIQTVKGDLFNRDYIKAFGDDDRRMAYCVRWTPSRSLAYGSLFASLAEVRTVITSENSNILVIGGGACGELVALGSIYTQHQSLKALNETPDSINIKLVDIADWTKIVGKIVSEVKKNWTYQSPDAFNVDFMNGDVLSLEPSLLGLSSVDLITTMFTTNELFAEDRAKSLRFFQSLNKECHSGCLLLITESAGSYSHIEVGKKKFPIQFLIDTILLGKDQKSGDWDLIKQSESCWYRCDKSFDYPLKLENMRFFFRLYRKK</sequence>
<keyword evidence="1" id="KW-0732">Signal</keyword>
<dbReference type="AlphaFoldDB" id="A0A0H5CK06"/>
<dbReference type="EMBL" id="CDQK01000007">
    <property type="protein sequence ID" value="CEP24809.1"/>
    <property type="molecule type" value="Genomic_DNA"/>
</dbReference>
<dbReference type="Proteomes" id="UP000038830">
    <property type="component" value="Unassembled WGS sequence"/>
</dbReference>
<dbReference type="Pfam" id="PF11312">
    <property type="entry name" value="Methyltransf_34"/>
    <property type="match status" value="1"/>
</dbReference>
<evidence type="ECO:0000313" key="2">
    <source>
        <dbReference type="EMBL" id="CEP24809.1"/>
    </source>
</evidence>
<name>A0A0H5CK06_CYBJN</name>
<reference evidence="3" key="1">
    <citation type="journal article" date="2015" name="J. Biotechnol.">
        <title>The structure of the Cyberlindnera jadinii genome and its relation to Candida utilis analyzed by the occurrence of single nucleotide polymorphisms.</title>
        <authorList>
            <person name="Rupp O."/>
            <person name="Brinkrolf K."/>
            <person name="Buerth C."/>
            <person name="Kunigo M."/>
            <person name="Schneider J."/>
            <person name="Jaenicke S."/>
            <person name="Goesmann A."/>
            <person name="Puehler A."/>
            <person name="Jaeger K.-E."/>
            <person name="Ernst J.F."/>
        </authorList>
    </citation>
    <scope>NUCLEOTIDE SEQUENCE [LARGE SCALE GENOMIC DNA]</scope>
    <source>
        <strain evidence="3">ATCC 18201 / CBS 1600 / BCRC 20928 / JCM 3617 / NBRC 0987 / NRRL Y-1542</strain>
    </source>
</reference>
<protein>
    <submittedName>
        <fullName evidence="2">Uncharacterized protein</fullName>
    </submittedName>
</protein>
<evidence type="ECO:0000256" key="1">
    <source>
        <dbReference type="SAM" id="SignalP"/>
    </source>
</evidence>
<evidence type="ECO:0000313" key="3">
    <source>
        <dbReference type="Proteomes" id="UP000038830"/>
    </source>
</evidence>
<organism evidence="2 3">
    <name type="scientific">Cyberlindnera jadinii (strain ATCC 18201 / CBS 1600 / BCRC 20928 / JCM 3617 / NBRC 0987 / NRRL Y-1542)</name>
    <name type="common">Torula yeast</name>
    <name type="synonym">Candida utilis</name>
    <dbReference type="NCBI Taxonomy" id="983966"/>
    <lineage>
        <taxon>Eukaryota</taxon>
        <taxon>Fungi</taxon>
        <taxon>Dikarya</taxon>
        <taxon>Ascomycota</taxon>
        <taxon>Saccharomycotina</taxon>
        <taxon>Saccharomycetes</taxon>
        <taxon>Phaffomycetales</taxon>
        <taxon>Phaffomycetaceae</taxon>
        <taxon>Cyberlindnera</taxon>
    </lineage>
</organism>
<feature type="chain" id="PRO_5005216891" evidence="1">
    <location>
        <begin position="20"/>
        <end position="341"/>
    </location>
</feature>
<accession>A0A0H5CK06</accession>
<dbReference type="InterPro" id="IPR021463">
    <property type="entry name" value="Methyltransf_34"/>
</dbReference>
<gene>
    <name evidence="2" type="ORF">BN1211_5726</name>
</gene>